<organism evidence="1 2">
    <name type="scientific">Rhynchophorus ferrugineus</name>
    <name type="common">Red palm weevil</name>
    <name type="synonym">Curculio ferrugineus</name>
    <dbReference type="NCBI Taxonomy" id="354439"/>
    <lineage>
        <taxon>Eukaryota</taxon>
        <taxon>Metazoa</taxon>
        <taxon>Ecdysozoa</taxon>
        <taxon>Arthropoda</taxon>
        <taxon>Hexapoda</taxon>
        <taxon>Insecta</taxon>
        <taxon>Pterygota</taxon>
        <taxon>Neoptera</taxon>
        <taxon>Endopterygota</taxon>
        <taxon>Coleoptera</taxon>
        <taxon>Polyphaga</taxon>
        <taxon>Cucujiformia</taxon>
        <taxon>Curculionidae</taxon>
        <taxon>Dryophthorinae</taxon>
        <taxon>Rhynchophorus</taxon>
    </lineage>
</organism>
<comment type="caution">
    <text evidence="1">The sequence shown here is derived from an EMBL/GenBank/DDBJ whole genome shotgun (WGS) entry which is preliminary data.</text>
</comment>
<evidence type="ECO:0000313" key="1">
    <source>
        <dbReference type="EMBL" id="KAF7286287.1"/>
    </source>
</evidence>
<protein>
    <recommendedName>
        <fullName evidence="3">FAST kinase domain-containing protein 5</fullName>
    </recommendedName>
</protein>
<gene>
    <name evidence="1" type="ORF">GWI33_006160</name>
</gene>
<name>A0A834J2H2_RHYFE</name>
<reference evidence="1" key="1">
    <citation type="submission" date="2020-08" db="EMBL/GenBank/DDBJ databases">
        <title>Genome sequencing and assembly of the red palm weevil Rhynchophorus ferrugineus.</title>
        <authorList>
            <person name="Dias G.B."/>
            <person name="Bergman C.M."/>
            <person name="Manee M."/>
        </authorList>
    </citation>
    <scope>NUCLEOTIDE SEQUENCE</scope>
    <source>
        <strain evidence="1">AA-2017</strain>
        <tissue evidence="1">Whole larva</tissue>
    </source>
</reference>
<accession>A0A834J2H2</accession>
<keyword evidence="2" id="KW-1185">Reference proteome</keyword>
<sequence>MYNNIISQILPQITIDKIIVNQEDFNEILNRPWRTSSATEIVNAFKNVLEYCQKNNITVSDVRFDSLVDGLMDHCEKLTDNELIELLSCLVEYPDCSSYKEHNFHDIWSCLDDICCWKLPTWSIERIFTVANLWYQLHLNKYCDFIYISLDRLIKKSSELTKDQLVHIFFLYNVCRLNSINFEYEYALENKVKEMNVDELGVIALGYFKSKTKIKLPSICEAMIKEVSFNSKYVNEITLAAIMKALRFTHSSKLLPGIRDMMDNLYPEIDRFSTFCCLQIALLLSVYGYLHEGIIDKISYKLLCVMDQLRLKDIERILHVLSTFNYVPKLDQDFVDLAYKEIHKPSRMSEIDDYPRCLPCALNYLSLLGRYSYTYMDKLLDTDYITRMFGKAARYVPREILSLDSCIEIECADYKGKRLAPHLKYKCVKWHTEYAPTELQFKKTAANELFMDVLEAIKAIVKNEENIFIHHILPHFSKASIVICKDVKTDTFVKPMGFQKYILGDVMVPFNDTSLMWFAVMLVNWNNTLRNTNLPLGFALMQERHLKKIGYKPVQVIGNEFIKLSPEGKQRYLSAKLK</sequence>
<dbReference type="EMBL" id="JAACXV010000030">
    <property type="protein sequence ID" value="KAF7286287.1"/>
    <property type="molecule type" value="Genomic_DNA"/>
</dbReference>
<dbReference type="OrthoDB" id="10064757at2759"/>
<evidence type="ECO:0000313" key="2">
    <source>
        <dbReference type="Proteomes" id="UP000625711"/>
    </source>
</evidence>
<dbReference type="AlphaFoldDB" id="A0A834J2H2"/>
<evidence type="ECO:0008006" key="3">
    <source>
        <dbReference type="Google" id="ProtNLM"/>
    </source>
</evidence>
<proteinExistence type="predicted"/>
<dbReference type="Proteomes" id="UP000625711">
    <property type="component" value="Unassembled WGS sequence"/>
</dbReference>